<dbReference type="Pfam" id="PF00990">
    <property type="entry name" value="GGDEF"/>
    <property type="match status" value="1"/>
</dbReference>
<dbReference type="InterPro" id="IPR013655">
    <property type="entry name" value="PAS_fold_3"/>
</dbReference>
<feature type="domain" description="GGDEF" evidence="2">
    <location>
        <begin position="156"/>
        <end position="288"/>
    </location>
</feature>
<evidence type="ECO:0000313" key="4">
    <source>
        <dbReference type="Proteomes" id="UP000189857"/>
    </source>
</evidence>
<dbReference type="OrthoDB" id="1647636at2"/>
<dbReference type="PANTHER" id="PTHR33121:SF70">
    <property type="entry name" value="SIGNALING PROTEIN YKOW"/>
    <property type="match status" value="1"/>
</dbReference>
<protein>
    <submittedName>
        <fullName evidence="3">Diguanylate cyclase (GGDEF) domain-containing protein</fullName>
    </submittedName>
</protein>
<dbReference type="EMBL" id="FUXA01000005">
    <property type="protein sequence ID" value="SJZ51219.1"/>
    <property type="molecule type" value="Genomic_DNA"/>
</dbReference>
<dbReference type="SUPFAM" id="SSF55785">
    <property type="entry name" value="PYP-like sensor domain (PAS domain)"/>
    <property type="match status" value="1"/>
</dbReference>
<evidence type="ECO:0000259" key="2">
    <source>
        <dbReference type="PROSITE" id="PS50887"/>
    </source>
</evidence>
<dbReference type="CDD" id="cd01948">
    <property type="entry name" value="EAL"/>
    <property type="match status" value="1"/>
</dbReference>
<dbReference type="Gene3D" id="3.20.20.450">
    <property type="entry name" value="EAL domain"/>
    <property type="match status" value="1"/>
</dbReference>
<dbReference type="SUPFAM" id="SSF141868">
    <property type="entry name" value="EAL domain-like"/>
    <property type="match status" value="1"/>
</dbReference>
<dbReference type="SUPFAM" id="SSF55073">
    <property type="entry name" value="Nucleotide cyclase"/>
    <property type="match status" value="1"/>
</dbReference>
<dbReference type="SMART" id="SM00267">
    <property type="entry name" value="GGDEF"/>
    <property type="match status" value="1"/>
</dbReference>
<dbReference type="Pfam" id="PF08447">
    <property type="entry name" value="PAS_3"/>
    <property type="match status" value="1"/>
</dbReference>
<dbReference type="AlphaFoldDB" id="A0A1T4L912"/>
<name>A0A1T4L912_9FIRM</name>
<dbReference type="PANTHER" id="PTHR33121">
    <property type="entry name" value="CYCLIC DI-GMP PHOSPHODIESTERASE PDEF"/>
    <property type="match status" value="1"/>
</dbReference>
<dbReference type="InterPro" id="IPR029787">
    <property type="entry name" value="Nucleotide_cyclase"/>
</dbReference>
<reference evidence="3 4" key="1">
    <citation type="submission" date="2017-02" db="EMBL/GenBank/DDBJ databases">
        <authorList>
            <person name="Peterson S.W."/>
        </authorList>
    </citation>
    <scope>NUCLEOTIDE SEQUENCE [LARGE SCALE GENOMIC DNA]</scope>
    <source>
        <strain evidence="3 4">ATCC 17233</strain>
    </source>
</reference>
<keyword evidence="4" id="KW-1185">Reference proteome</keyword>
<proteinExistence type="predicted"/>
<dbReference type="InterPro" id="IPR000160">
    <property type="entry name" value="GGDEF_dom"/>
</dbReference>
<dbReference type="RefSeq" id="WP_078786501.1">
    <property type="nucleotide sequence ID" value="NZ_FMTO01000005.1"/>
</dbReference>
<evidence type="ECO:0000259" key="1">
    <source>
        <dbReference type="PROSITE" id="PS50883"/>
    </source>
</evidence>
<organism evidence="3 4">
    <name type="scientific">Eubacterium ruminantium</name>
    <dbReference type="NCBI Taxonomy" id="42322"/>
    <lineage>
        <taxon>Bacteria</taxon>
        <taxon>Bacillati</taxon>
        <taxon>Bacillota</taxon>
        <taxon>Clostridia</taxon>
        <taxon>Eubacteriales</taxon>
        <taxon>Eubacteriaceae</taxon>
        <taxon>Eubacterium</taxon>
    </lineage>
</organism>
<feature type="domain" description="EAL" evidence="1">
    <location>
        <begin position="297"/>
        <end position="549"/>
    </location>
</feature>
<dbReference type="InterPro" id="IPR043128">
    <property type="entry name" value="Rev_trsase/Diguanyl_cyclase"/>
</dbReference>
<dbReference type="GO" id="GO:0071111">
    <property type="term" value="F:cyclic-guanylate-specific phosphodiesterase activity"/>
    <property type="evidence" value="ECO:0007669"/>
    <property type="project" value="InterPro"/>
</dbReference>
<dbReference type="NCBIfam" id="TIGR00254">
    <property type="entry name" value="GGDEF"/>
    <property type="match status" value="1"/>
</dbReference>
<dbReference type="PROSITE" id="PS50883">
    <property type="entry name" value="EAL"/>
    <property type="match status" value="1"/>
</dbReference>
<dbReference type="InterPro" id="IPR035919">
    <property type="entry name" value="EAL_sf"/>
</dbReference>
<sequence>MDPEKKRRLDEFFTAFSTVADDAYIFICNMKEDYSRWAKSAVDYFDLPGEYMHKAGEIWEEHIHPDDREDYRKSINDIFSGKGSGHDLQYRAKARDGNYCVCTCRGIVIRDQDGVPLYFGGAIKNHGNTSFIDTVTGLRSLYGFFEDLRIFLLKKKPGTIIQVGLSNFSAFNEVYGYSFGNRVLQTLARILKDRYSEIGLVYRLDGTKFAIISDNMDRADITRRYTELRDQLTAGIMVDEHTVTLSINCGCIQVDDFEISDKTIYSCMKYAYYESKNSHMGALSFFNDELNDINRLRMERLNYIRNSVNEGCKGFFLCYQPIVFTDDCKLKGVEALIRWKDDKYGLVPPNDFIPVLEQDALFPTLGRWILYTAMKDGMELIKKYPDIIVSINLSYAQLEKEGFIEEVMSILEETGFPAKNLCLEITERCRLIDTELLKNLIMLLRNHGIKIALDDFGTGYSTLGILREIEVDTVKIDRTFVMNIEKSERDRATVKCISEIADAYGAEVCVEGVETEAMIEQLRTLKVNSLQGYYFSKPITLEDFLGKEF</sequence>
<dbReference type="Gene3D" id="3.30.450.20">
    <property type="entry name" value="PAS domain"/>
    <property type="match status" value="1"/>
</dbReference>
<accession>A0A1T4L912</accession>
<dbReference type="InterPro" id="IPR035965">
    <property type="entry name" value="PAS-like_dom_sf"/>
</dbReference>
<dbReference type="PROSITE" id="PS50887">
    <property type="entry name" value="GGDEF"/>
    <property type="match status" value="1"/>
</dbReference>
<dbReference type="SMART" id="SM00052">
    <property type="entry name" value="EAL"/>
    <property type="match status" value="1"/>
</dbReference>
<dbReference type="InterPro" id="IPR050706">
    <property type="entry name" value="Cyclic-di-GMP_PDE-like"/>
</dbReference>
<gene>
    <name evidence="3" type="ORF">SAMN02745110_00742</name>
</gene>
<dbReference type="Gene3D" id="3.30.70.270">
    <property type="match status" value="1"/>
</dbReference>
<dbReference type="InterPro" id="IPR001633">
    <property type="entry name" value="EAL_dom"/>
</dbReference>
<evidence type="ECO:0000313" key="3">
    <source>
        <dbReference type="EMBL" id="SJZ51219.1"/>
    </source>
</evidence>
<dbReference type="Proteomes" id="UP000189857">
    <property type="component" value="Unassembled WGS sequence"/>
</dbReference>
<dbReference type="Pfam" id="PF00563">
    <property type="entry name" value="EAL"/>
    <property type="match status" value="1"/>
</dbReference>